<feature type="domain" description="PAP-associated" evidence="11">
    <location>
        <begin position="251"/>
        <end position="315"/>
    </location>
</feature>
<comment type="similarity">
    <text evidence="4">Belongs to the DNA polymerase type-B-like family.</text>
</comment>
<keyword evidence="6" id="KW-0963">Cytoplasm</keyword>
<feature type="region of interest" description="Disordered" evidence="10">
    <location>
        <begin position="817"/>
        <end position="965"/>
    </location>
</feature>
<dbReference type="SUPFAM" id="SSF81301">
    <property type="entry name" value="Nucleotidyltransferase"/>
    <property type="match status" value="1"/>
</dbReference>
<proteinExistence type="inferred from homology"/>
<organism evidence="13 14">
    <name type="scientific">Marasmiellus scandens</name>
    <dbReference type="NCBI Taxonomy" id="2682957"/>
    <lineage>
        <taxon>Eukaryota</taxon>
        <taxon>Fungi</taxon>
        <taxon>Dikarya</taxon>
        <taxon>Basidiomycota</taxon>
        <taxon>Agaricomycotina</taxon>
        <taxon>Agaricomycetes</taxon>
        <taxon>Agaricomycetidae</taxon>
        <taxon>Agaricales</taxon>
        <taxon>Marasmiineae</taxon>
        <taxon>Omphalotaceae</taxon>
        <taxon>Marasmiellus</taxon>
    </lineage>
</organism>
<evidence type="ECO:0000256" key="6">
    <source>
        <dbReference type="ARBA" id="ARBA00022490"/>
    </source>
</evidence>
<feature type="compositionally biased region" description="Pro residues" evidence="10">
    <location>
        <begin position="418"/>
        <end position="432"/>
    </location>
</feature>
<dbReference type="Proteomes" id="UP001498398">
    <property type="component" value="Unassembled WGS sequence"/>
</dbReference>
<evidence type="ECO:0000256" key="10">
    <source>
        <dbReference type="SAM" id="MobiDB-lite"/>
    </source>
</evidence>
<feature type="compositionally biased region" description="Low complexity" evidence="10">
    <location>
        <begin position="888"/>
        <end position="936"/>
    </location>
</feature>
<keyword evidence="7" id="KW-0808">Transferase</keyword>
<feature type="compositionally biased region" description="Pro residues" evidence="10">
    <location>
        <begin position="873"/>
        <end position="887"/>
    </location>
</feature>
<comment type="subcellular location">
    <subcellularLocation>
        <location evidence="3">Cytoplasm</location>
    </subcellularLocation>
</comment>
<dbReference type="Gene3D" id="3.30.460.10">
    <property type="entry name" value="Beta Polymerase, domain 2"/>
    <property type="match status" value="1"/>
</dbReference>
<evidence type="ECO:0000256" key="9">
    <source>
        <dbReference type="ARBA" id="ARBA00022842"/>
    </source>
</evidence>
<dbReference type="CDD" id="cd05402">
    <property type="entry name" value="NT_PAP_TUTase"/>
    <property type="match status" value="1"/>
</dbReference>
<comment type="cofactor">
    <cofactor evidence="2">
        <name>Mg(2+)</name>
        <dbReference type="ChEBI" id="CHEBI:18420"/>
    </cofactor>
</comment>
<comment type="caution">
    <text evidence="13">The sequence shown here is derived from an EMBL/GenBank/DDBJ whole genome shotgun (WGS) entry which is preliminary data.</text>
</comment>
<feature type="compositionally biased region" description="Polar residues" evidence="10">
    <location>
        <begin position="627"/>
        <end position="647"/>
    </location>
</feature>
<feature type="compositionally biased region" description="Basic and acidic residues" evidence="10">
    <location>
        <begin position="602"/>
        <end position="626"/>
    </location>
</feature>
<keyword evidence="8" id="KW-0479">Metal-binding</keyword>
<evidence type="ECO:0000256" key="3">
    <source>
        <dbReference type="ARBA" id="ARBA00004496"/>
    </source>
</evidence>
<evidence type="ECO:0000259" key="11">
    <source>
        <dbReference type="Pfam" id="PF03828"/>
    </source>
</evidence>
<dbReference type="InterPro" id="IPR002058">
    <property type="entry name" value="PAP_assoc"/>
</dbReference>
<dbReference type="PANTHER" id="PTHR12271:SF40">
    <property type="entry name" value="POLY(A) RNA POLYMERASE GLD2"/>
    <property type="match status" value="1"/>
</dbReference>
<dbReference type="SUPFAM" id="SSF81631">
    <property type="entry name" value="PAP/OAS1 substrate-binding domain"/>
    <property type="match status" value="1"/>
</dbReference>
<dbReference type="InterPro" id="IPR043519">
    <property type="entry name" value="NT_sf"/>
</dbReference>
<feature type="compositionally biased region" description="Low complexity" evidence="10">
    <location>
        <begin position="692"/>
        <end position="724"/>
    </location>
</feature>
<evidence type="ECO:0000256" key="7">
    <source>
        <dbReference type="ARBA" id="ARBA00022679"/>
    </source>
</evidence>
<dbReference type="Gene3D" id="1.10.1410.10">
    <property type="match status" value="1"/>
</dbReference>
<feature type="compositionally biased region" description="Low complexity" evidence="10">
    <location>
        <begin position="404"/>
        <end position="417"/>
    </location>
</feature>
<feature type="compositionally biased region" description="Polar residues" evidence="10">
    <location>
        <begin position="823"/>
        <end position="840"/>
    </location>
</feature>
<name>A0ABR1IZ69_9AGAR</name>
<feature type="compositionally biased region" description="Low complexity" evidence="10">
    <location>
        <begin position="660"/>
        <end position="669"/>
    </location>
</feature>
<feature type="region of interest" description="Disordered" evidence="10">
    <location>
        <begin position="361"/>
        <end position="540"/>
    </location>
</feature>
<dbReference type="EC" id="2.7.7.19" evidence="5"/>
<sequence>MNRLRHPSKHRFVAELSQCLFDFVIQLLPTPDEMSVKEDVRKLLEKLIRTIEPDSRLLSFGSTANGFSLRNSDMDLCCLIDSEERLSASDLVTMLGDLLERETKFHVKPLPHARIPIVKLSLDPSPGLPLGIACDIGFENRLALENTRLLMCYAMIDPTRVRTLVLFLKVWSKRRKINSPYKGTLSSYGYVLLVIYFLVHVKNPPVLPNLQQMPPLRPIPTEETHLAGYNTWFFDDIELLRQRWHSDNTESVAELLIDFFRYFSRDFPYNVGVASIRAGLLKKESKGWQNDLSAGRYNDARERNRICIEDPFETDYNVARCVTKDGLYTIRGEFMRASRILAVRPERAILALAELCEERGDEELVSPPDRKQVPPQTPYGVGSRPPKPNKPTPIPIVPAPRSQPPSQSTPRNTSTTTPSPPSTTNPPPPPAHMAPRRSKWTSPPPPEASVDDRIRYESQLGAGLELATRGSGAREQTESKESSNGSVDFEEEDLLDDLGEDIDARSDDVGSVRSFTEGVAPASTSTSYHPQGGGVFSAGPTFRRPSWLATTQSQGQNPGLGLMSLRSLATPRVEVDFGNEPPSMMSMANMNAGGRFGTGPRGRVERERFAMAQQQKEKGKEKEIKRSTSLSGSTNWKGSRQQTQSPLAVSIPLPPSPETGSGSNGYSYNHGHEQEPAMVFYQTRSPHTTFASQQGSPSGSVSPKSPKSSSPHSPLSPSSSSAIYHTHNTQHNHTQYTQHHGQHNQNLSHLHYLNQSHSSQQQQLQQYFSYSTLPLGLGDLKLRGGLGGLGLGGGAVSIPVSVPNDIFPASLPPLFTGGGLDTPTPSQVQAHHSHSNSTATIVPERERGSGQDRNKNGNSKGQRRRRRSRSPSSSPPSRPAEPVPVPKSPLSMSSSGSPTTMATTCVSTASTASTGSSSTTLSTSSSTSVSESSSPEPVSPHLGSEPEPGLGTRRRLDLDLGSRKPDFELEDADALDLDLTPRGLELDLDSKRLERVPLVEVGKGS</sequence>
<evidence type="ECO:0000259" key="12">
    <source>
        <dbReference type="Pfam" id="PF22600"/>
    </source>
</evidence>
<keyword evidence="9" id="KW-0460">Magnesium</keyword>
<feature type="region of interest" description="Disordered" evidence="10">
    <location>
        <begin position="575"/>
        <end position="671"/>
    </location>
</feature>
<dbReference type="InterPro" id="IPR054708">
    <property type="entry name" value="MTPAP-like_central"/>
</dbReference>
<feature type="compositionally biased region" description="Acidic residues" evidence="10">
    <location>
        <begin position="488"/>
        <end position="501"/>
    </location>
</feature>
<evidence type="ECO:0000256" key="8">
    <source>
        <dbReference type="ARBA" id="ARBA00022723"/>
    </source>
</evidence>
<gene>
    <name evidence="13" type="ORF">VKT23_016386</name>
</gene>
<dbReference type="EMBL" id="JBANRG010000061">
    <property type="protein sequence ID" value="KAK7441723.1"/>
    <property type="molecule type" value="Genomic_DNA"/>
</dbReference>
<feature type="compositionally biased region" description="Basic and acidic residues" evidence="10">
    <location>
        <begin position="843"/>
        <end position="855"/>
    </location>
</feature>
<evidence type="ECO:0000256" key="2">
    <source>
        <dbReference type="ARBA" id="ARBA00001946"/>
    </source>
</evidence>
<dbReference type="Pfam" id="PF22600">
    <property type="entry name" value="MTPAP-like_central"/>
    <property type="match status" value="1"/>
</dbReference>
<feature type="compositionally biased region" description="Basic and acidic residues" evidence="10">
    <location>
        <begin position="954"/>
        <end position="965"/>
    </location>
</feature>
<reference evidence="13 14" key="1">
    <citation type="submission" date="2024-01" db="EMBL/GenBank/DDBJ databases">
        <title>A draft genome for the cacao thread blight pathogen Marasmiellus scandens.</title>
        <authorList>
            <person name="Baruah I.K."/>
            <person name="Leung J."/>
            <person name="Bukari Y."/>
            <person name="Amoako-Attah I."/>
            <person name="Meinhardt L.W."/>
            <person name="Bailey B.A."/>
            <person name="Cohen S.P."/>
        </authorList>
    </citation>
    <scope>NUCLEOTIDE SEQUENCE [LARGE SCALE GENOMIC DNA]</scope>
    <source>
        <strain evidence="13 14">GH-19</strain>
    </source>
</reference>
<keyword evidence="14" id="KW-1185">Reference proteome</keyword>
<dbReference type="Pfam" id="PF03828">
    <property type="entry name" value="PAP_assoc"/>
    <property type="match status" value="1"/>
</dbReference>
<evidence type="ECO:0000256" key="5">
    <source>
        <dbReference type="ARBA" id="ARBA00012388"/>
    </source>
</evidence>
<feature type="domain" description="Poly(A) RNA polymerase mitochondrial-like central palm" evidence="12">
    <location>
        <begin position="17"/>
        <end position="154"/>
    </location>
</feature>
<feature type="compositionally biased region" description="Pro residues" evidence="10">
    <location>
        <begin position="385"/>
        <end position="403"/>
    </location>
</feature>
<accession>A0ABR1IZ69</accession>
<evidence type="ECO:0000256" key="1">
    <source>
        <dbReference type="ARBA" id="ARBA00001936"/>
    </source>
</evidence>
<protein>
    <recommendedName>
        <fullName evidence="5">polynucleotide adenylyltransferase</fullName>
        <ecNumber evidence="5">2.7.7.19</ecNumber>
    </recommendedName>
</protein>
<feature type="region of interest" description="Disordered" evidence="10">
    <location>
        <begin position="688"/>
        <end position="724"/>
    </location>
</feature>
<comment type="cofactor">
    <cofactor evidence="1">
        <name>Mn(2+)</name>
        <dbReference type="ChEBI" id="CHEBI:29035"/>
    </cofactor>
</comment>
<dbReference type="PANTHER" id="PTHR12271">
    <property type="entry name" value="POLY A POLYMERASE CID PAP -RELATED"/>
    <property type="match status" value="1"/>
</dbReference>
<evidence type="ECO:0000313" key="13">
    <source>
        <dbReference type="EMBL" id="KAK7441723.1"/>
    </source>
</evidence>
<evidence type="ECO:0000256" key="4">
    <source>
        <dbReference type="ARBA" id="ARBA00008593"/>
    </source>
</evidence>
<evidence type="ECO:0000313" key="14">
    <source>
        <dbReference type="Proteomes" id="UP001498398"/>
    </source>
</evidence>